<keyword evidence="2" id="KW-0732">Signal</keyword>
<feature type="chain" id="PRO_5047099202" evidence="2">
    <location>
        <begin position="22"/>
        <end position="196"/>
    </location>
</feature>
<feature type="transmembrane region" description="Helical" evidence="1">
    <location>
        <begin position="174"/>
        <end position="191"/>
    </location>
</feature>
<evidence type="ECO:0000256" key="2">
    <source>
        <dbReference type="SAM" id="SignalP"/>
    </source>
</evidence>
<dbReference type="EMBL" id="JASZZN010000003">
    <property type="protein sequence ID" value="MDM4014842.1"/>
    <property type="molecule type" value="Genomic_DNA"/>
</dbReference>
<reference evidence="4 5" key="1">
    <citation type="submission" date="2023-06" db="EMBL/GenBank/DDBJ databases">
        <title>Roseiconus lacunae JC819 isolated from Gulf of Mannar region, Tamil Nadu.</title>
        <authorList>
            <person name="Pk S."/>
            <person name="Ch S."/>
            <person name="Ch V.R."/>
        </authorList>
    </citation>
    <scope>NUCLEOTIDE SEQUENCE [LARGE SCALE GENOMIC DNA]</scope>
    <source>
        <strain evidence="4 5">JC819</strain>
    </source>
</reference>
<dbReference type="InterPro" id="IPR013424">
    <property type="entry name" value="Ice-binding_C"/>
</dbReference>
<dbReference type="Pfam" id="PF07589">
    <property type="entry name" value="PEP-CTERM"/>
    <property type="match status" value="1"/>
</dbReference>
<dbReference type="RefSeq" id="WP_149496785.1">
    <property type="nucleotide sequence ID" value="NZ_JAJMQV010000180.1"/>
</dbReference>
<feature type="signal peptide" evidence="2">
    <location>
        <begin position="1"/>
        <end position="21"/>
    </location>
</feature>
<keyword evidence="1" id="KW-1133">Transmembrane helix</keyword>
<dbReference type="NCBIfam" id="TIGR02595">
    <property type="entry name" value="PEP_CTERM"/>
    <property type="match status" value="1"/>
</dbReference>
<sequence>MKKMFFAALAALVCFTGSAQAVEIFFSTSGIDPNAGSSLNLTEGGAGGSLFVWVNNDEATTIEGLSLDVTSDTAGVALATDHLIENPGGRWFGSTPGVLGDSPLVNDSNAFNFFGGFPQGLALHSEILIDPLAAGVTNIGFDIGNNGIAVGGQPPQSISFGSGSINVTAVPEPGTIAGLASIGMFGCGLVGRRRRR</sequence>
<gene>
    <name evidence="4" type="ORF">QTN89_05325</name>
</gene>
<proteinExistence type="predicted"/>
<keyword evidence="5" id="KW-1185">Reference proteome</keyword>
<accession>A0ABT7PEB8</accession>
<name>A0ABT7PEB8_9BACT</name>
<evidence type="ECO:0000313" key="5">
    <source>
        <dbReference type="Proteomes" id="UP001239462"/>
    </source>
</evidence>
<evidence type="ECO:0000313" key="4">
    <source>
        <dbReference type="EMBL" id="MDM4014842.1"/>
    </source>
</evidence>
<comment type="caution">
    <text evidence="4">The sequence shown here is derived from an EMBL/GenBank/DDBJ whole genome shotgun (WGS) entry which is preliminary data.</text>
</comment>
<feature type="domain" description="Ice-binding protein C-terminal" evidence="3">
    <location>
        <begin position="169"/>
        <end position="194"/>
    </location>
</feature>
<evidence type="ECO:0000256" key="1">
    <source>
        <dbReference type="SAM" id="Phobius"/>
    </source>
</evidence>
<keyword evidence="1" id="KW-0812">Transmembrane</keyword>
<dbReference type="Proteomes" id="UP001239462">
    <property type="component" value="Unassembled WGS sequence"/>
</dbReference>
<evidence type="ECO:0000259" key="3">
    <source>
        <dbReference type="Pfam" id="PF07589"/>
    </source>
</evidence>
<protein>
    <submittedName>
        <fullName evidence="4">PEP-CTERM sorting domain-containing protein</fullName>
    </submittedName>
</protein>
<keyword evidence="1" id="KW-0472">Membrane</keyword>
<organism evidence="4 5">
    <name type="scientific">Roseiconus lacunae</name>
    <dbReference type="NCBI Taxonomy" id="2605694"/>
    <lineage>
        <taxon>Bacteria</taxon>
        <taxon>Pseudomonadati</taxon>
        <taxon>Planctomycetota</taxon>
        <taxon>Planctomycetia</taxon>
        <taxon>Pirellulales</taxon>
        <taxon>Pirellulaceae</taxon>
        <taxon>Roseiconus</taxon>
    </lineage>
</organism>